<dbReference type="AlphaFoldDB" id="A0A0E9S8J1"/>
<sequence>MIQPVLLLLGESLAFLEQLRYSEMLCCTTEGVHPVYS</sequence>
<protein>
    <submittedName>
        <fullName evidence="1">Uncharacterized protein</fullName>
    </submittedName>
</protein>
<name>A0A0E9S8J1_ANGAN</name>
<reference evidence="1" key="2">
    <citation type="journal article" date="2015" name="Fish Shellfish Immunol.">
        <title>Early steps in the European eel (Anguilla anguilla)-Vibrio vulnificus interaction in the gills: Role of the RtxA13 toxin.</title>
        <authorList>
            <person name="Callol A."/>
            <person name="Pajuelo D."/>
            <person name="Ebbesson L."/>
            <person name="Teles M."/>
            <person name="MacKenzie S."/>
            <person name="Amaro C."/>
        </authorList>
    </citation>
    <scope>NUCLEOTIDE SEQUENCE</scope>
</reference>
<dbReference type="EMBL" id="GBXM01071577">
    <property type="protein sequence ID" value="JAH37000.1"/>
    <property type="molecule type" value="Transcribed_RNA"/>
</dbReference>
<organism evidence="1">
    <name type="scientific">Anguilla anguilla</name>
    <name type="common">European freshwater eel</name>
    <name type="synonym">Muraena anguilla</name>
    <dbReference type="NCBI Taxonomy" id="7936"/>
    <lineage>
        <taxon>Eukaryota</taxon>
        <taxon>Metazoa</taxon>
        <taxon>Chordata</taxon>
        <taxon>Craniata</taxon>
        <taxon>Vertebrata</taxon>
        <taxon>Euteleostomi</taxon>
        <taxon>Actinopterygii</taxon>
        <taxon>Neopterygii</taxon>
        <taxon>Teleostei</taxon>
        <taxon>Anguilliformes</taxon>
        <taxon>Anguillidae</taxon>
        <taxon>Anguilla</taxon>
    </lineage>
</organism>
<proteinExistence type="predicted"/>
<reference evidence="1" key="1">
    <citation type="submission" date="2014-11" db="EMBL/GenBank/DDBJ databases">
        <authorList>
            <person name="Amaro Gonzalez C."/>
        </authorList>
    </citation>
    <scope>NUCLEOTIDE SEQUENCE</scope>
</reference>
<evidence type="ECO:0000313" key="1">
    <source>
        <dbReference type="EMBL" id="JAH37000.1"/>
    </source>
</evidence>
<accession>A0A0E9S8J1</accession>